<organism evidence="1 2">
    <name type="scientific">Phytophthora nicotianae (strain INRA-310)</name>
    <name type="common">Phytophthora parasitica</name>
    <dbReference type="NCBI Taxonomy" id="761204"/>
    <lineage>
        <taxon>Eukaryota</taxon>
        <taxon>Sar</taxon>
        <taxon>Stramenopiles</taxon>
        <taxon>Oomycota</taxon>
        <taxon>Peronosporomycetes</taxon>
        <taxon>Peronosporales</taxon>
        <taxon>Peronosporaceae</taxon>
        <taxon>Phytophthora</taxon>
    </lineage>
</organism>
<reference evidence="2" key="1">
    <citation type="submission" date="2011-12" db="EMBL/GenBank/DDBJ databases">
        <authorList>
            <consortium name="The Broad Institute Genome Sequencing Platform"/>
            <person name="Russ C."/>
            <person name="Tyler B."/>
            <person name="Panabieres F."/>
            <person name="Shan W."/>
            <person name="Tripathy S."/>
            <person name="Grunwald N."/>
            <person name="Machado M."/>
            <person name="Young S.K."/>
            <person name="Zeng Q."/>
            <person name="Gargeya S."/>
            <person name="Fitzgerald M."/>
            <person name="Haas B."/>
            <person name="Abouelleil A."/>
            <person name="Alvarado L."/>
            <person name="Arachchi H.M."/>
            <person name="Berlin A."/>
            <person name="Chapman S.B."/>
            <person name="Gearin G."/>
            <person name="Goldberg J."/>
            <person name="Griggs A."/>
            <person name="Gujja S."/>
            <person name="Hansen M."/>
            <person name="Heiman D."/>
            <person name="Howarth C."/>
            <person name="Larimer J."/>
            <person name="Lui A."/>
            <person name="MacDonald P.J.P."/>
            <person name="McCowen C."/>
            <person name="Montmayeur A."/>
            <person name="Murphy C."/>
            <person name="Neiman D."/>
            <person name="Pearson M."/>
            <person name="Priest M."/>
            <person name="Roberts A."/>
            <person name="Saif S."/>
            <person name="Shea T."/>
            <person name="Sisk P."/>
            <person name="Stolte C."/>
            <person name="Sykes S."/>
            <person name="Wortman J."/>
            <person name="Nusbaum C."/>
            <person name="Birren B."/>
        </authorList>
    </citation>
    <scope>NUCLEOTIDE SEQUENCE [LARGE SCALE GENOMIC DNA]</scope>
    <source>
        <strain evidence="2">INRA-310</strain>
    </source>
</reference>
<name>W2PYS8_PHYN3</name>
<dbReference type="RefSeq" id="XP_008908840.1">
    <property type="nucleotide sequence ID" value="XM_008910592.1"/>
</dbReference>
<protein>
    <submittedName>
        <fullName evidence="1">Uncharacterized protein</fullName>
    </submittedName>
</protein>
<evidence type="ECO:0000313" key="1">
    <source>
        <dbReference type="EMBL" id="ETN05776.1"/>
    </source>
</evidence>
<reference evidence="1 2" key="2">
    <citation type="submission" date="2013-11" db="EMBL/GenBank/DDBJ databases">
        <title>The Genome Sequence of Phytophthora parasitica INRA-310.</title>
        <authorList>
            <consortium name="The Broad Institute Genomics Platform"/>
            <person name="Russ C."/>
            <person name="Tyler B."/>
            <person name="Panabieres F."/>
            <person name="Shan W."/>
            <person name="Tripathy S."/>
            <person name="Grunwald N."/>
            <person name="Machado M."/>
            <person name="Johnson C.S."/>
            <person name="Arredondo F."/>
            <person name="Hong C."/>
            <person name="Coffey M."/>
            <person name="Young S.K."/>
            <person name="Zeng Q."/>
            <person name="Gargeya S."/>
            <person name="Fitzgerald M."/>
            <person name="Abouelleil A."/>
            <person name="Alvarado L."/>
            <person name="Chapman S.B."/>
            <person name="Gainer-Dewar J."/>
            <person name="Goldberg J."/>
            <person name="Griggs A."/>
            <person name="Gujja S."/>
            <person name="Hansen M."/>
            <person name="Howarth C."/>
            <person name="Imamovic A."/>
            <person name="Ireland A."/>
            <person name="Larimer J."/>
            <person name="McCowan C."/>
            <person name="Murphy C."/>
            <person name="Pearson M."/>
            <person name="Poon T.W."/>
            <person name="Priest M."/>
            <person name="Roberts A."/>
            <person name="Saif S."/>
            <person name="Shea T."/>
            <person name="Sykes S."/>
            <person name="Wortman J."/>
            <person name="Nusbaum C."/>
            <person name="Birren B."/>
        </authorList>
    </citation>
    <scope>NUCLEOTIDE SEQUENCE [LARGE SCALE GENOMIC DNA]</scope>
    <source>
        <strain evidence="1 2">INRA-310</strain>
    </source>
</reference>
<dbReference type="VEuPathDB" id="FungiDB:PPTG_23433"/>
<dbReference type="EMBL" id="KI669598">
    <property type="protein sequence ID" value="ETN05776.1"/>
    <property type="molecule type" value="Genomic_DNA"/>
</dbReference>
<sequence>MFSPLHPTSIALNRHRRLLFTCNSRSTLYLPLLDLKCQLRVGFDLDFHFMNLPLYSSDQTLDSLLDVLFKTLGSRSTLSSLLELVQVTIGHYFGRTNWENIAFAGDVVAEFSTVWLLYHQCSVDSQM</sequence>
<dbReference type="Proteomes" id="UP000018817">
    <property type="component" value="Unassembled WGS sequence"/>
</dbReference>
<gene>
    <name evidence="1" type="ORF">PPTG_23433</name>
</gene>
<dbReference type="GeneID" id="20192032"/>
<dbReference type="AlphaFoldDB" id="W2PYS8"/>
<proteinExistence type="predicted"/>
<accession>W2PYS8</accession>
<evidence type="ECO:0000313" key="2">
    <source>
        <dbReference type="Proteomes" id="UP000018817"/>
    </source>
</evidence>